<dbReference type="Gene3D" id="1.10.510.10">
    <property type="entry name" value="Transferase(Phosphotransferase) domain 1"/>
    <property type="match status" value="1"/>
</dbReference>
<dbReference type="InterPro" id="IPR011009">
    <property type="entry name" value="Kinase-like_dom_sf"/>
</dbReference>
<dbReference type="InterPro" id="IPR051716">
    <property type="entry name" value="Plant_RL_S/T_kinase"/>
</dbReference>
<dbReference type="Pfam" id="PF13855">
    <property type="entry name" value="LRR_8"/>
    <property type="match status" value="3"/>
</dbReference>
<evidence type="ECO:0000256" key="9">
    <source>
        <dbReference type="ARBA" id="ARBA00022840"/>
    </source>
</evidence>
<dbReference type="PANTHER" id="PTHR48053:SF164">
    <property type="entry name" value="LEUCINE-RICH REPEAT-CONTAINING N-TERMINAL PLANT-TYPE DOMAIN-CONTAINING PROTEIN"/>
    <property type="match status" value="1"/>
</dbReference>
<keyword evidence="10 12" id="KW-0472">Membrane</keyword>
<evidence type="ECO:0000256" key="6">
    <source>
        <dbReference type="ARBA" id="ARBA00022737"/>
    </source>
</evidence>
<dbReference type="InterPro" id="IPR032675">
    <property type="entry name" value="LRR_dom_sf"/>
</dbReference>
<proteinExistence type="predicted"/>
<dbReference type="PANTHER" id="PTHR48053">
    <property type="entry name" value="LEUCINE RICH REPEAT FAMILY PROTEIN, EXPRESSED"/>
    <property type="match status" value="1"/>
</dbReference>
<comment type="caution">
    <text evidence="15">The sequence shown here is derived from an EMBL/GenBank/DDBJ whole genome shotgun (WGS) entry which is preliminary data.</text>
</comment>
<reference evidence="15 16" key="1">
    <citation type="journal article" date="2018" name="Genome Biol. Evol.">
        <title>Multiple Roots of Fruiting Body Formation in Amoebozoa.</title>
        <authorList>
            <person name="Hillmann F."/>
            <person name="Forbes G."/>
            <person name="Novohradska S."/>
            <person name="Ferling I."/>
            <person name="Riege K."/>
            <person name="Groth M."/>
            <person name="Westermann M."/>
            <person name="Marz M."/>
            <person name="Spaller T."/>
            <person name="Winckler T."/>
            <person name="Schaap P."/>
            <person name="Glockner G."/>
        </authorList>
    </citation>
    <scope>NUCLEOTIDE SEQUENCE [LARGE SCALE GENOMIC DNA]</scope>
    <source>
        <strain evidence="15 16">Jena</strain>
    </source>
</reference>
<evidence type="ECO:0000256" key="3">
    <source>
        <dbReference type="ARBA" id="ARBA00022614"/>
    </source>
</evidence>
<evidence type="ECO:0000256" key="10">
    <source>
        <dbReference type="ARBA" id="ARBA00023136"/>
    </source>
</evidence>
<keyword evidence="5 13" id="KW-0732">Signal</keyword>
<dbReference type="PROSITE" id="PS50011">
    <property type="entry name" value="PROTEIN_KINASE_DOM"/>
    <property type="match status" value="1"/>
</dbReference>
<dbReference type="SMART" id="SM00365">
    <property type="entry name" value="LRR_SD22"/>
    <property type="match status" value="7"/>
</dbReference>
<dbReference type="GO" id="GO:0005524">
    <property type="term" value="F:ATP binding"/>
    <property type="evidence" value="ECO:0007669"/>
    <property type="project" value="UniProtKB-UniRule"/>
</dbReference>
<evidence type="ECO:0000256" key="12">
    <source>
        <dbReference type="SAM" id="Phobius"/>
    </source>
</evidence>
<sequence length="1362" mass="149306">MKTVLWRSLLFSLLLLSCSATQLSAFQAFYQSAGGSQWFNSTGWSDGVVCNFHGVSCTSDNQVVSISLAGNNLSGTIDPEWFTEITSIQKIDLSRNSLSGDVPNGFSGLSSLRELDLSENGFISVANLSSVPLQTLSVGNNPLSTSFLLLSVLLPPSLKMLNISFCQLYGPMDPLTSFRSIIRLDASNNGASSILSDASSLTYLTFVNFSSNSALGNLSAFSSNRNKIVGDLNSFSQLLSLEYLQLTSNLIHSTIPSFIGELDNITFIDIGLNEMYGYLPDNIAVHQKISILILSFTLLSGPFPYHWDMPSLFILSAGTCQFNGTIPPSMWRLPNLRVLVTAANQITGELPRDISTLPSLAEIYVTSNHHTGNLPQIYPPNLARLDADYNQFTGSLPVSLCGLRRLYEIDVTSNALDSSVPDCIGTMNSLVYLKLGYNQFTGFPSTFNLPLLSTLQLNNNLMSGNATRLFYFPNLKIMDISFNSFSGMIPNDVNGMTQLNELTITENLMSGVIPVTSFGKMTSLKKLVLSYNNLTGAVPCFGSSIQYLDVSRNSLTSLNVRCFQTSFSMTYLDISYNQISSSIPFGPASLNLQTLKMSNNLIFGWIVSGSSFREYLKGLTYLDVSNNLLSGSVSFGLSQCKHLQYVNLSRNSFTGFFPSIITPDLTSIDVSYNYLEGALPESWSKNLEYLSVSHNRFIGNISDVLGYTSLVELDLSHNMLSGYIPDTFQQLNKLNRIDLSRNRLRGDLHSIINLPSLTSIDLSDNDFSGSIDKIRSDPRYIDLSNNQLSGPVTWMSTLDAVQYLSIDNNSFSGAPTYLSKNVKLTHISLAHNALTGDLDLSRSTSLAFVSAPGNLFNGTVSIDSPSLLSIDLSGNRFHDADGLVIYNETAVCDLSGVLFECPIPWSVVKGCQVSQCVVSNSSSSSLRFHMRGEVSSFDQNAFLKSVSILSNSTLSRFGILKLTSGSVIADVTISPPPRESTNEGSASRVASLLIRSSNDLQLFSDNGVPLIDPISNVPSESPNGDKLGTGGIVGIAVGCTLVVVIIVIVAAIVIHRRNQMRLQQNKMVSIDLSQINLGAAKKSIVDHTELKDLSLVGSGAYGVVYRAKWRDIPVAVKQIKAEFITEEQLRSFLGEVAILQSLRSHPNVVLFMGATFPPQPLSMITEFCKGGGLYEYLRRNECSWEVKLSFIQGIALGMLHLHLEKVIHRDLAVRNILLTEHLVPKVSDFGMSREQKTDDASTTQTMVGPLKWMSPEAIQKGEYSPKSDVFSFAVVMWEIITVEEPWAGLSGFDAAVGVIQRGDRMRIPETCDYALADLIQQCWHVDPEQRPDFKNITRALSCDMDAPQTSEQITQEMRYSQI</sequence>
<evidence type="ECO:0000256" key="2">
    <source>
        <dbReference type="ARBA" id="ARBA00004236"/>
    </source>
</evidence>
<evidence type="ECO:0000256" key="5">
    <source>
        <dbReference type="ARBA" id="ARBA00022729"/>
    </source>
</evidence>
<evidence type="ECO:0000256" key="7">
    <source>
        <dbReference type="ARBA" id="ARBA00022741"/>
    </source>
</evidence>
<feature type="domain" description="Protein kinase" evidence="14">
    <location>
        <begin position="1090"/>
        <end position="1349"/>
    </location>
</feature>
<comment type="subcellular location">
    <subcellularLocation>
        <location evidence="2">Cell membrane</location>
    </subcellularLocation>
    <subcellularLocation>
        <location evidence="1">Membrane</location>
        <topology evidence="1">Single-pass membrane protein</topology>
    </subcellularLocation>
</comment>
<accession>A0A2P6NVB8</accession>
<dbReference type="InterPro" id="IPR001245">
    <property type="entry name" value="Ser-Thr/Tyr_kinase_cat_dom"/>
</dbReference>
<dbReference type="FunFam" id="3.80.10.10:FF:000095">
    <property type="entry name" value="LRR receptor-like serine/threonine-protein kinase GSO1"/>
    <property type="match status" value="1"/>
</dbReference>
<dbReference type="Pfam" id="PF07714">
    <property type="entry name" value="PK_Tyr_Ser-Thr"/>
    <property type="match status" value="1"/>
</dbReference>
<dbReference type="FunFam" id="3.30.200.20:FF:000180">
    <property type="entry name" value="serine/threonine-protein kinase STY46-like"/>
    <property type="match status" value="1"/>
</dbReference>
<keyword evidence="12" id="KW-1133">Transmembrane helix</keyword>
<evidence type="ECO:0000256" key="13">
    <source>
        <dbReference type="SAM" id="SignalP"/>
    </source>
</evidence>
<keyword evidence="3" id="KW-0433">Leucine-rich repeat</keyword>
<feature type="binding site" evidence="11">
    <location>
        <position position="1117"/>
    </location>
    <ligand>
        <name>ATP</name>
        <dbReference type="ChEBI" id="CHEBI:30616"/>
    </ligand>
</feature>
<name>A0A2P6NVB8_9EUKA</name>
<dbReference type="SMART" id="SM00219">
    <property type="entry name" value="TyrKc"/>
    <property type="match status" value="1"/>
</dbReference>
<dbReference type="InterPro" id="IPR001611">
    <property type="entry name" value="Leu-rich_rpt"/>
</dbReference>
<dbReference type="OrthoDB" id="203401at2759"/>
<protein>
    <submittedName>
        <fullName evidence="15">Putative LRR receptor-like serine/threonine-protein kinase</fullName>
    </submittedName>
</protein>
<dbReference type="SUPFAM" id="SSF56112">
    <property type="entry name" value="Protein kinase-like (PK-like)"/>
    <property type="match status" value="1"/>
</dbReference>
<dbReference type="PROSITE" id="PS51450">
    <property type="entry name" value="LRR"/>
    <property type="match status" value="1"/>
</dbReference>
<dbReference type="PROSITE" id="PS00107">
    <property type="entry name" value="PROTEIN_KINASE_ATP"/>
    <property type="match status" value="1"/>
</dbReference>
<dbReference type="SMART" id="SM00364">
    <property type="entry name" value="LRR_BAC"/>
    <property type="match status" value="6"/>
</dbReference>
<dbReference type="GO" id="GO:0005886">
    <property type="term" value="C:plasma membrane"/>
    <property type="evidence" value="ECO:0007669"/>
    <property type="project" value="UniProtKB-SubCell"/>
</dbReference>
<dbReference type="EMBL" id="MDYQ01000016">
    <property type="protein sequence ID" value="PRP87903.1"/>
    <property type="molecule type" value="Genomic_DNA"/>
</dbReference>
<feature type="transmembrane region" description="Helical" evidence="12">
    <location>
        <begin position="1031"/>
        <end position="1054"/>
    </location>
</feature>
<dbReference type="PROSITE" id="PS51257">
    <property type="entry name" value="PROKAR_LIPOPROTEIN"/>
    <property type="match status" value="1"/>
</dbReference>
<evidence type="ECO:0000313" key="16">
    <source>
        <dbReference type="Proteomes" id="UP000241769"/>
    </source>
</evidence>
<keyword evidence="7 11" id="KW-0547">Nucleotide-binding</keyword>
<dbReference type="PRINTS" id="PR00109">
    <property type="entry name" value="TYRKINASE"/>
</dbReference>
<evidence type="ECO:0000256" key="11">
    <source>
        <dbReference type="PROSITE-ProRule" id="PRU10141"/>
    </source>
</evidence>
<dbReference type="SUPFAM" id="SSF52058">
    <property type="entry name" value="L domain-like"/>
    <property type="match status" value="1"/>
</dbReference>
<keyword evidence="6" id="KW-0677">Repeat</keyword>
<keyword evidence="15" id="KW-0675">Receptor</keyword>
<dbReference type="Proteomes" id="UP000241769">
    <property type="component" value="Unassembled WGS sequence"/>
</dbReference>
<keyword evidence="16" id="KW-1185">Reference proteome</keyword>
<dbReference type="SMART" id="SM00369">
    <property type="entry name" value="LRR_TYP"/>
    <property type="match status" value="10"/>
</dbReference>
<dbReference type="InterPro" id="IPR000719">
    <property type="entry name" value="Prot_kinase_dom"/>
</dbReference>
<dbReference type="InterPro" id="IPR017441">
    <property type="entry name" value="Protein_kinase_ATP_BS"/>
</dbReference>
<dbReference type="CDD" id="cd13999">
    <property type="entry name" value="STKc_MAP3K-like"/>
    <property type="match status" value="1"/>
</dbReference>
<dbReference type="Gene3D" id="3.80.10.10">
    <property type="entry name" value="Ribonuclease Inhibitor"/>
    <property type="match status" value="6"/>
</dbReference>
<dbReference type="InterPro" id="IPR008266">
    <property type="entry name" value="Tyr_kinase_AS"/>
</dbReference>
<dbReference type="InterPro" id="IPR020635">
    <property type="entry name" value="Tyr_kinase_cat_dom"/>
</dbReference>
<dbReference type="GO" id="GO:0004713">
    <property type="term" value="F:protein tyrosine kinase activity"/>
    <property type="evidence" value="ECO:0007669"/>
    <property type="project" value="InterPro"/>
</dbReference>
<dbReference type="SUPFAM" id="SSF52047">
    <property type="entry name" value="RNI-like"/>
    <property type="match status" value="2"/>
</dbReference>
<keyword evidence="4" id="KW-0808">Transferase</keyword>
<dbReference type="Pfam" id="PF00560">
    <property type="entry name" value="LRR_1"/>
    <property type="match status" value="2"/>
</dbReference>
<dbReference type="InterPro" id="IPR003591">
    <property type="entry name" value="Leu-rich_rpt_typical-subtyp"/>
</dbReference>
<dbReference type="InParanoid" id="A0A2P6NVB8"/>
<organism evidence="15 16">
    <name type="scientific">Planoprotostelium fungivorum</name>
    <dbReference type="NCBI Taxonomy" id="1890364"/>
    <lineage>
        <taxon>Eukaryota</taxon>
        <taxon>Amoebozoa</taxon>
        <taxon>Evosea</taxon>
        <taxon>Variosea</taxon>
        <taxon>Cavosteliida</taxon>
        <taxon>Cavosteliaceae</taxon>
        <taxon>Planoprotostelium</taxon>
    </lineage>
</organism>
<feature type="signal peptide" evidence="13">
    <location>
        <begin position="1"/>
        <end position="20"/>
    </location>
</feature>
<evidence type="ECO:0000256" key="1">
    <source>
        <dbReference type="ARBA" id="ARBA00004167"/>
    </source>
</evidence>
<feature type="chain" id="PRO_5015132432" evidence="13">
    <location>
        <begin position="21"/>
        <end position="1362"/>
    </location>
</feature>
<dbReference type="PROSITE" id="PS00109">
    <property type="entry name" value="PROTEIN_KINASE_TYR"/>
    <property type="match status" value="1"/>
</dbReference>
<gene>
    <name evidence="15" type="ORF">PROFUN_02640</name>
</gene>
<keyword evidence="8 15" id="KW-0418">Kinase</keyword>
<evidence type="ECO:0000259" key="14">
    <source>
        <dbReference type="PROSITE" id="PS50011"/>
    </source>
</evidence>
<keyword evidence="9 11" id="KW-0067">ATP-binding</keyword>
<evidence type="ECO:0000313" key="15">
    <source>
        <dbReference type="EMBL" id="PRP87903.1"/>
    </source>
</evidence>
<keyword evidence="12" id="KW-0812">Transmembrane</keyword>
<evidence type="ECO:0000256" key="4">
    <source>
        <dbReference type="ARBA" id="ARBA00022679"/>
    </source>
</evidence>
<dbReference type="Gene3D" id="3.30.200.20">
    <property type="entry name" value="Phosphorylase Kinase, domain 1"/>
    <property type="match status" value="1"/>
</dbReference>
<evidence type="ECO:0000256" key="8">
    <source>
        <dbReference type="ARBA" id="ARBA00022777"/>
    </source>
</evidence>